<dbReference type="InterPro" id="IPR020084">
    <property type="entry name" value="NUDIX_hydrolase_CS"/>
</dbReference>
<sequence length="156" mass="18008">MKQQLATICYLDNGQEFLLLYRNKKPNDVHEGKWIGVGGKVEAGESPEECAKREVFEETGYVVEAMDLVGLITFPSFTPGTDWYTYVYRVHDFTGEQIESPEGTLAWVPYDQVLAKPSWEGDHLFLQWILDQKPLFSAKMAYEGQELTDWSVHFYQ</sequence>
<feature type="domain" description="Nudix hydrolase" evidence="7">
    <location>
        <begin position="2"/>
        <end position="131"/>
    </location>
</feature>
<dbReference type="Gene3D" id="3.90.79.10">
    <property type="entry name" value="Nucleoside Triphosphate Pyrophosphohydrolase"/>
    <property type="match status" value="1"/>
</dbReference>
<evidence type="ECO:0000256" key="4">
    <source>
        <dbReference type="ARBA" id="ARBA00022801"/>
    </source>
</evidence>
<dbReference type="EMBL" id="WSRS01000003">
    <property type="protein sequence ID" value="MVX58215.1"/>
    <property type="molecule type" value="Genomic_DNA"/>
</dbReference>
<reference evidence="8 9" key="1">
    <citation type="submission" date="2019-12" db="EMBL/GenBank/DDBJ databases">
        <title>Microbes associate with the intestines of laboratory mice.</title>
        <authorList>
            <person name="Navarre W."/>
            <person name="Wong E."/>
        </authorList>
    </citation>
    <scope>NUCLEOTIDE SEQUENCE [LARGE SCALE GENOMIC DNA]</scope>
    <source>
        <strain evidence="8 9">NM51_B2-22</strain>
    </source>
</reference>
<dbReference type="InterPro" id="IPR020476">
    <property type="entry name" value="Nudix_hydrolase"/>
</dbReference>
<comment type="caution">
    <text evidence="8">The sequence shown here is derived from an EMBL/GenBank/DDBJ whole genome shotgun (WGS) entry which is preliminary data.</text>
</comment>
<dbReference type="PANTHER" id="PTHR43758:SF2">
    <property type="entry name" value="OXIDIZED PURINE NUCLEOSIDE TRIPHOSPHATE HYDROLASE"/>
    <property type="match status" value="1"/>
</dbReference>
<evidence type="ECO:0000256" key="1">
    <source>
        <dbReference type="ARBA" id="ARBA00001946"/>
    </source>
</evidence>
<evidence type="ECO:0000313" key="9">
    <source>
        <dbReference type="Proteomes" id="UP000461595"/>
    </source>
</evidence>
<dbReference type="Pfam" id="PF00293">
    <property type="entry name" value="NUDIX"/>
    <property type="match status" value="1"/>
</dbReference>
<evidence type="ECO:0000256" key="2">
    <source>
        <dbReference type="ARBA" id="ARBA00005582"/>
    </source>
</evidence>
<gene>
    <name evidence="8" type="ORF">E5983_00810</name>
</gene>
<comment type="cofactor">
    <cofactor evidence="1">
        <name>Mg(2+)</name>
        <dbReference type="ChEBI" id="CHEBI:18420"/>
    </cofactor>
</comment>
<dbReference type="GO" id="GO:0005737">
    <property type="term" value="C:cytoplasm"/>
    <property type="evidence" value="ECO:0007669"/>
    <property type="project" value="TreeGrafter"/>
</dbReference>
<dbReference type="GO" id="GO:0006281">
    <property type="term" value="P:DNA repair"/>
    <property type="evidence" value="ECO:0007669"/>
    <property type="project" value="InterPro"/>
</dbReference>
<comment type="similarity">
    <text evidence="2 6">Belongs to the Nudix hydrolase family.</text>
</comment>
<dbReference type="InterPro" id="IPR015797">
    <property type="entry name" value="NUDIX_hydrolase-like_dom_sf"/>
</dbReference>
<dbReference type="InterPro" id="IPR003562">
    <property type="entry name" value="Mutator_MutX_prot"/>
</dbReference>
<dbReference type="SUPFAM" id="SSF55811">
    <property type="entry name" value="Nudix"/>
    <property type="match status" value="1"/>
</dbReference>
<dbReference type="PROSITE" id="PS51462">
    <property type="entry name" value="NUDIX"/>
    <property type="match status" value="1"/>
</dbReference>
<keyword evidence="4 6" id="KW-0378">Hydrolase</keyword>
<keyword evidence="5" id="KW-0460">Magnesium</keyword>
<proteinExistence type="inferred from homology"/>
<organism evidence="8 9">
    <name type="scientific">Streptococcus danieliae</name>
    <dbReference type="NCBI Taxonomy" id="747656"/>
    <lineage>
        <taxon>Bacteria</taxon>
        <taxon>Bacillati</taxon>
        <taxon>Bacillota</taxon>
        <taxon>Bacilli</taxon>
        <taxon>Lactobacillales</taxon>
        <taxon>Streptococcaceae</taxon>
        <taxon>Streptococcus</taxon>
    </lineage>
</organism>
<dbReference type="RefSeq" id="WP_160332047.1">
    <property type="nucleotide sequence ID" value="NZ_WSRS01000003.1"/>
</dbReference>
<dbReference type="OrthoDB" id="9804563at2"/>
<dbReference type="AlphaFoldDB" id="A0A7X3G6V7"/>
<protein>
    <submittedName>
        <fullName evidence="8">NUDIX domain-containing protein</fullName>
    </submittedName>
</protein>
<dbReference type="PRINTS" id="PR00502">
    <property type="entry name" value="NUDIXFAMILY"/>
</dbReference>
<evidence type="ECO:0000259" key="7">
    <source>
        <dbReference type="PROSITE" id="PS51462"/>
    </source>
</evidence>
<evidence type="ECO:0000256" key="6">
    <source>
        <dbReference type="RuleBase" id="RU003476"/>
    </source>
</evidence>
<evidence type="ECO:0000256" key="5">
    <source>
        <dbReference type="ARBA" id="ARBA00022842"/>
    </source>
</evidence>
<dbReference type="PANTHER" id="PTHR43758">
    <property type="entry name" value="7,8-DIHYDRO-8-OXOGUANINE TRIPHOSPHATASE"/>
    <property type="match status" value="1"/>
</dbReference>
<dbReference type="Proteomes" id="UP000461595">
    <property type="component" value="Unassembled WGS sequence"/>
</dbReference>
<dbReference type="GO" id="GO:0008413">
    <property type="term" value="F:8-oxo-7,8-dihydroguanosine triphosphate pyrophosphatase activity"/>
    <property type="evidence" value="ECO:0007669"/>
    <property type="project" value="InterPro"/>
</dbReference>
<dbReference type="CDD" id="cd18886">
    <property type="entry name" value="NUDIX_MutT_Nudt1"/>
    <property type="match status" value="1"/>
</dbReference>
<dbReference type="PRINTS" id="PR01402">
    <property type="entry name" value="MUTATORMUTX"/>
</dbReference>
<dbReference type="PROSITE" id="PS00893">
    <property type="entry name" value="NUDIX_BOX"/>
    <property type="match status" value="1"/>
</dbReference>
<dbReference type="GO" id="GO:0046872">
    <property type="term" value="F:metal ion binding"/>
    <property type="evidence" value="ECO:0007669"/>
    <property type="project" value="UniProtKB-KW"/>
</dbReference>
<evidence type="ECO:0000313" key="8">
    <source>
        <dbReference type="EMBL" id="MVX58215.1"/>
    </source>
</evidence>
<accession>A0A7X3G6V7</accession>
<name>A0A7X3G6V7_9STRE</name>
<evidence type="ECO:0000256" key="3">
    <source>
        <dbReference type="ARBA" id="ARBA00022723"/>
    </source>
</evidence>
<keyword evidence="3" id="KW-0479">Metal-binding</keyword>
<dbReference type="InterPro" id="IPR000086">
    <property type="entry name" value="NUDIX_hydrolase_dom"/>
</dbReference>